<dbReference type="PRINTS" id="PR00081">
    <property type="entry name" value="GDHRDH"/>
</dbReference>
<dbReference type="Pfam" id="PF00106">
    <property type="entry name" value="adh_short"/>
    <property type="match status" value="1"/>
</dbReference>
<dbReference type="EC" id="1.1.1.100" evidence="3"/>
<dbReference type="GO" id="GO:0004316">
    <property type="term" value="F:3-oxoacyl-[acyl-carrier-protein] reductase (NADPH) activity"/>
    <property type="evidence" value="ECO:0007669"/>
    <property type="project" value="UniProtKB-EC"/>
</dbReference>
<gene>
    <name evidence="3" type="ORF">MNBD_GAMMA12-1295</name>
</gene>
<name>A0A3B0Y714_9ZZZZ</name>
<organism evidence="3">
    <name type="scientific">hydrothermal vent metagenome</name>
    <dbReference type="NCBI Taxonomy" id="652676"/>
    <lineage>
        <taxon>unclassified sequences</taxon>
        <taxon>metagenomes</taxon>
        <taxon>ecological metagenomes</taxon>
    </lineage>
</organism>
<dbReference type="EMBL" id="UOFL01000018">
    <property type="protein sequence ID" value="VAW71327.1"/>
    <property type="molecule type" value="Genomic_DNA"/>
</dbReference>
<dbReference type="SUPFAM" id="SSF51735">
    <property type="entry name" value="NAD(P)-binding Rossmann-fold domains"/>
    <property type="match status" value="1"/>
</dbReference>
<comment type="similarity">
    <text evidence="1">Belongs to the short-chain dehydrogenases/reductases (SDR) family.</text>
</comment>
<dbReference type="InterPro" id="IPR002347">
    <property type="entry name" value="SDR_fam"/>
</dbReference>
<proteinExistence type="inferred from homology"/>
<dbReference type="AlphaFoldDB" id="A0A3B0Y714"/>
<evidence type="ECO:0000313" key="3">
    <source>
        <dbReference type="EMBL" id="VAW71327.1"/>
    </source>
</evidence>
<protein>
    <submittedName>
        <fullName evidence="3">3-oxoacyl-[acyl-carrier protein] reductase</fullName>
        <ecNumber evidence="3">1.1.1.100</ecNumber>
    </submittedName>
</protein>
<keyword evidence="2 3" id="KW-0560">Oxidoreductase</keyword>
<dbReference type="PANTHER" id="PTHR42901:SF1">
    <property type="entry name" value="ALCOHOL DEHYDROGENASE"/>
    <property type="match status" value="1"/>
</dbReference>
<sequence length="233" mass="25152">MNSSIKALEQRIVLITGAAEGLGYELSLALAEQGATIIILDHQVPKLEKLYDTIVEAGFSEPAIYPMQLAGATQENFNELANTVQQTFGRLDGLIHNAAYLRSLTPLPNLALNVWNETIQVNLTAPFLLTQACLPMLKAAEKALLLFISDRVDTDNDNYAFRGAYGVSKAGLDELARTLKDEFEDSTGISVISHDPGPMLTSLRALIYPGQGANIPTAKEALAPILSLVNNSL</sequence>
<dbReference type="InterPro" id="IPR036291">
    <property type="entry name" value="NAD(P)-bd_dom_sf"/>
</dbReference>
<reference evidence="3" key="1">
    <citation type="submission" date="2018-06" db="EMBL/GenBank/DDBJ databases">
        <authorList>
            <person name="Zhirakovskaya E."/>
        </authorList>
    </citation>
    <scope>NUCLEOTIDE SEQUENCE</scope>
</reference>
<evidence type="ECO:0000256" key="2">
    <source>
        <dbReference type="ARBA" id="ARBA00023002"/>
    </source>
</evidence>
<dbReference type="PANTHER" id="PTHR42901">
    <property type="entry name" value="ALCOHOL DEHYDROGENASE"/>
    <property type="match status" value="1"/>
</dbReference>
<dbReference type="Gene3D" id="3.40.50.720">
    <property type="entry name" value="NAD(P)-binding Rossmann-like Domain"/>
    <property type="match status" value="1"/>
</dbReference>
<accession>A0A3B0Y714</accession>
<evidence type="ECO:0000256" key="1">
    <source>
        <dbReference type="ARBA" id="ARBA00006484"/>
    </source>
</evidence>